<name>A0A7I9W8Z7_MYCAG</name>
<evidence type="ECO:0000313" key="1">
    <source>
        <dbReference type="EMBL" id="GFG54050.1"/>
    </source>
</evidence>
<gene>
    <name evidence="1" type="ORF">MAGR_54910</name>
</gene>
<dbReference type="SUPFAM" id="SSF53335">
    <property type="entry name" value="S-adenosyl-L-methionine-dependent methyltransferases"/>
    <property type="match status" value="1"/>
</dbReference>
<dbReference type="InterPro" id="IPR029063">
    <property type="entry name" value="SAM-dependent_MTases_sf"/>
</dbReference>
<reference evidence="1 2" key="1">
    <citation type="journal article" date="2019" name="Emerg. Microbes Infect.">
        <title>Comprehensive subspecies identification of 175 nontuberculous mycobacteria species based on 7547 genomic profiles.</title>
        <authorList>
            <person name="Matsumoto Y."/>
            <person name="Kinjo T."/>
            <person name="Motooka D."/>
            <person name="Nabeya D."/>
            <person name="Jung N."/>
            <person name="Uechi K."/>
            <person name="Horii T."/>
            <person name="Iida T."/>
            <person name="Fujita J."/>
            <person name="Nakamura S."/>
        </authorList>
    </citation>
    <scope>NUCLEOTIDE SEQUENCE [LARGE SCALE GENOMIC DNA]</scope>
    <source>
        <strain evidence="1 2">JCM 6377</strain>
    </source>
</reference>
<dbReference type="AlphaFoldDB" id="A0A7I9W8Z7"/>
<proteinExistence type="predicted"/>
<sequence>MRLSEDVLVQRLDRPEGFADPSVVIADPAMGTGGYLQQVIEHVADRVEARDGKGAVAGAVTDLATRLYGFELQMGPFAVAELRATDLLADIGATLPPNGLGLFVTDTLDDPYAEQTQLGSGWS</sequence>
<protein>
    <recommendedName>
        <fullName evidence="3">DNA methylase adenine-specific domain-containing protein</fullName>
    </recommendedName>
</protein>
<dbReference type="EMBL" id="BLKS01000001">
    <property type="protein sequence ID" value="GFG54050.1"/>
    <property type="molecule type" value="Genomic_DNA"/>
</dbReference>
<organism evidence="1 2">
    <name type="scientific">Mycolicibacterium agri</name>
    <name type="common">Mycobacterium agri</name>
    <dbReference type="NCBI Taxonomy" id="36811"/>
    <lineage>
        <taxon>Bacteria</taxon>
        <taxon>Bacillati</taxon>
        <taxon>Actinomycetota</taxon>
        <taxon>Actinomycetes</taxon>
        <taxon>Mycobacteriales</taxon>
        <taxon>Mycobacteriaceae</taxon>
        <taxon>Mycolicibacterium</taxon>
    </lineage>
</organism>
<comment type="caution">
    <text evidence="1">The sequence shown here is derived from an EMBL/GenBank/DDBJ whole genome shotgun (WGS) entry which is preliminary data.</text>
</comment>
<evidence type="ECO:0008006" key="3">
    <source>
        <dbReference type="Google" id="ProtNLM"/>
    </source>
</evidence>
<dbReference type="Gene3D" id="3.40.50.150">
    <property type="entry name" value="Vaccinia Virus protein VP39"/>
    <property type="match status" value="1"/>
</dbReference>
<accession>A0A7I9W8Z7</accession>
<dbReference type="Proteomes" id="UP000465302">
    <property type="component" value="Unassembled WGS sequence"/>
</dbReference>
<evidence type="ECO:0000313" key="2">
    <source>
        <dbReference type="Proteomes" id="UP000465302"/>
    </source>
</evidence>